<protein>
    <submittedName>
        <fullName evidence="1">Uncharacterized protein</fullName>
    </submittedName>
</protein>
<dbReference type="InterPro" id="IPR041490">
    <property type="entry name" value="KstR2_TetR_C"/>
</dbReference>
<dbReference type="Proteomes" id="UP000595446">
    <property type="component" value="Chromosome"/>
</dbReference>
<dbReference type="Pfam" id="PF17932">
    <property type="entry name" value="TetR_C_24"/>
    <property type="match status" value="2"/>
</dbReference>
<accession>A0A2I3EGT3</accession>
<dbReference type="InterPro" id="IPR001647">
    <property type="entry name" value="HTH_TetR"/>
</dbReference>
<dbReference type="Gene3D" id="1.10.357.10">
    <property type="entry name" value="Tetracycline Repressor, domain 2"/>
    <property type="match status" value="2"/>
</dbReference>
<dbReference type="EMBL" id="AP024237">
    <property type="protein sequence ID" value="BCO36418.1"/>
    <property type="molecule type" value="Genomic_DNA"/>
</dbReference>
<dbReference type="SUPFAM" id="SSF46689">
    <property type="entry name" value="Homeodomain-like"/>
    <property type="match status" value="2"/>
</dbReference>
<dbReference type="GO" id="GO:0000976">
    <property type="term" value="F:transcription cis-regulatory region binding"/>
    <property type="evidence" value="ECO:0007669"/>
    <property type="project" value="TreeGrafter"/>
</dbReference>
<dbReference type="Gene3D" id="1.10.10.60">
    <property type="entry name" value="Homeodomain-like"/>
    <property type="match status" value="2"/>
</dbReference>
<name>A0A2I3EGT3_9MYCO</name>
<dbReference type="PRINTS" id="PR00455">
    <property type="entry name" value="HTHTETR"/>
</dbReference>
<dbReference type="RefSeq" id="WP_048893646.1">
    <property type="nucleotide sequence ID" value="NZ_AP024237.1"/>
</dbReference>
<dbReference type="InterPro" id="IPR036271">
    <property type="entry name" value="Tet_transcr_reg_TetR-rel_C_sf"/>
</dbReference>
<dbReference type="SUPFAM" id="SSF48498">
    <property type="entry name" value="Tetracyclin repressor-like, C-terminal domain"/>
    <property type="match status" value="2"/>
</dbReference>
<proteinExistence type="predicted"/>
<evidence type="ECO:0000313" key="1">
    <source>
        <dbReference type="EMBL" id="BCO36418.1"/>
    </source>
</evidence>
<keyword evidence="2" id="KW-1185">Reference proteome</keyword>
<dbReference type="InterPro" id="IPR050109">
    <property type="entry name" value="HTH-type_TetR-like_transc_reg"/>
</dbReference>
<dbReference type="Pfam" id="PF00440">
    <property type="entry name" value="TetR_N"/>
    <property type="match status" value="2"/>
</dbReference>
<dbReference type="GO" id="GO:0003700">
    <property type="term" value="F:DNA-binding transcription factor activity"/>
    <property type="evidence" value="ECO:0007669"/>
    <property type="project" value="TreeGrafter"/>
</dbReference>
<dbReference type="InterPro" id="IPR009057">
    <property type="entry name" value="Homeodomain-like_sf"/>
</dbReference>
<sequence>MANTRGKPGKKGVATRARILDAAAHTLAAKGYAGTRLSDIAAAANTQAGSLYYYFPSREELVEEVLRVGQERTSGFVRRRVAALPDDASDLDRLREAISAHLDSVLQIGDYTAATIRIIGQVPEEIRKRRLHEQREYGDFWRSLVNDAHASGELRTDINSSALRMLLLGAMNSVPDWFHPRHGGLAPADLKVQFGALFLDGLAVHRQAARSIDNSLNAIAAAEKKEVLRRSREDATKAEGAQRILDAAAKVFREMGYAGTRLADVAAASGIQTGSMYYYFKSRDHLVVEMLLDAWKRTDGLARLSVDALPADATALDRFSTALTAHLLSVLRNSMYTSALVRILGQIPDSVRNQTVNHQRAYLQYWRSLMEDAIASGEIRTDTDPPVTTMLLTGALNWAVEWYRPDGMLSPEELATQVATLVFDGVTKVRADNRSLQGSTSKSV</sequence>
<organism evidence="1 2">
    <name type="scientific">Mycobacterium heckeshornense</name>
    <dbReference type="NCBI Taxonomy" id="110505"/>
    <lineage>
        <taxon>Bacteria</taxon>
        <taxon>Bacillati</taxon>
        <taxon>Actinomycetota</taxon>
        <taxon>Actinomycetes</taxon>
        <taxon>Mycobacteriales</taxon>
        <taxon>Mycobacteriaceae</taxon>
        <taxon>Mycobacterium</taxon>
    </lineage>
</organism>
<evidence type="ECO:0000313" key="2">
    <source>
        <dbReference type="Proteomes" id="UP000595446"/>
    </source>
</evidence>
<gene>
    <name evidence="1" type="ORF">MHEC_28510</name>
</gene>
<reference evidence="1 2" key="1">
    <citation type="submission" date="2020-12" db="EMBL/GenBank/DDBJ databases">
        <title>Complete genome sequence of Mycobacterium heckeshornense JCM 15655T, closely related to a pathogenic non-tuberculous mycobacterial species Mycobacterium xenopi.</title>
        <authorList>
            <person name="Yoshida M."/>
            <person name="Fukano H."/>
            <person name="Asakura T."/>
            <person name="Suzuki M."/>
            <person name="Hoshino Y."/>
        </authorList>
    </citation>
    <scope>NUCLEOTIDE SEQUENCE [LARGE SCALE GENOMIC DNA]</scope>
    <source>
        <strain evidence="1 2">JCM 15655</strain>
    </source>
</reference>
<dbReference type="PANTHER" id="PTHR30055:SF175">
    <property type="entry name" value="HTH-TYPE TRANSCRIPTIONAL REPRESSOR KSTR2"/>
    <property type="match status" value="1"/>
</dbReference>
<dbReference type="PROSITE" id="PS50977">
    <property type="entry name" value="HTH_TETR_2"/>
    <property type="match status" value="2"/>
</dbReference>
<dbReference type="AlphaFoldDB" id="A0A2I3EGT3"/>
<dbReference type="PANTHER" id="PTHR30055">
    <property type="entry name" value="HTH-TYPE TRANSCRIPTIONAL REGULATOR RUTR"/>
    <property type="match status" value="1"/>
</dbReference>
<dbReference type="STRING" id="110505.ACT16_22355"/>